<dbReference type="AlphaFoldDB" id="X1HY34"/>
<dbReference type="SUPFAM" id="SSF51726">
    <property type="entry name" value="UROD/MetE-like"/>
    <property type="match status" value="1"/>
</dbReference>
<organism evidence="1">
    <name type="scientific">marine sediment metagenome</name>
    <dbReference type="NCBI Taxonomy" id="412755"/>
    <lineage>
        <taxon>unclassified sequences</taxon>
        <taxon>metagenomes</taxon>
        <taxon>ecological metagenomes</taxon>
    </lineage>
</organism>
<dbReference type="EMBL" id="BARU01027541">
    <property type="protein sequence ID" value="GAH75061.1"/>
    <property type="molecule type" value="Genomic_DNA"/>
</dbReference>
<dbReference type="Gene3D" id="3.20.20.210">
    <property type="match status" value="1"/>
</dbReference>
<feature type="non-terminal residue" evidence="1">
    <location>
        <position position="1"/>
    </location>
</feature>
<sequence>GMNPYVLKKKWGDRITFWGGLGSQHTIPFATPAEIRQEIRNLRSEMGKGGGYILAPAKPLRLETPTINAVAVVEEFLA</sequence>
<evidence type="ECO:0000313" key="1">
    <source>
        <dbReference type="EMBL" id="GAH75061.1"/>
    </source>
</evidence>
<comment type="caution">
    <text evidence="1">The sequence shown here is derived from an EMBL/GenBank/DDBJ whole genome shotgun (WGS) entry which is preliminary data.</text>
</comment>
<reference evidence="1" key="1">
    <citation type="journal article" date="2014" name="Front. Microbiol.">
        <title>High frequency of phylogenetically diverse reductive dehalogenase-homologous genes in deep subseafloor sedimentary metagenomes.</title>
        <authorList>
            <person name="Kawai M."/>
            <person name="Futagami T."/>
            <person name="Toyoda A."/>
            <person name="Takaki Y."/>
            <person name="Nishi S."/>
            <person name="Hori S."/>
            <person name="Arai W."/>
            <person name="Tsubouchi T."/>
            <person name="Morono Y."/>
            <person name="Uchiyama I."/>
            <person name="Ito T."/>
            <person name="Fujiyama A."/>
            <person name="Inagaki F."/>
            <person name="Takami H."/>
        </authorList>
    </citation>
    <scope>NUCLEOTIDE SEQUENCE</scope>
    <source>
        <strain evidence="1">Expedition CK06-06</strain>
    </source>
</reference>
<gene>
    <name evidence="1" type="ORF">S03H2_44089</name>
</gene>
<evidence type="ECO:0008006" key="2">
    <source>
        <dbReference type="Google" id="ProtNLM"/>
    </source>
</evidence>
<protein>
    <recommendedName>
        <fullName evidence="2">Uroporphyrinogen decarboxylase (URO-D) domain-containing protein</fullName>
    </recommendedName>
</protein>
<name>X1HY34_9ZZZZ</name>
<accession>X1HY34</accession>
<proteinExistence type="predicted"/>
<dbReference type="InterPro" id="IPR038071">
    <property type="entry name" value="UROD/MetE-like_sf"/>
</dbReference>